<keyword evidence="1" id="KW-1133">Transmembrane helix</keyword>
<keyword evidence="1" id="KW-0472">Membrane</keyword>
<proteinExistence type="predicted"/>
<organism evidence="2">
    <name type="scientific">bioreactor metagenome</name>
    <dbReference type="NCBI Taxonomy" id="1076179"/>
    <lineage>
        <taxon>unclassified sequences</taxon>
        <taxon>metagenomes</taxon>
        <taxon>ecological metagenomes</taxon>
    </lineage>
</organism>
<protein>
    <submittedName>
        <fullName evidence="2">Uncharacterized protein</fullName>
    </submittedName>
</protein>
<reference evidence="2" key="1">
    <citation type="submission" date="2019-08" db="EMBL/GenBank/DDBJ databases">
        <authorList>
            <person name="Kucharzyk K."/>
            <person name="Murdoch R.W."/>
            <person name="Higgins S."/>
            <person name="Loffler F."/>
        </authorList>
    </citation>
    <scope>NUCLEOTIDE SEQUENCE</scope>
</reference>
<dbReference type="EMBL" id="VSSQ01001071">
    <property type="protein sequence ID" value="MPM04784.1"/>
    <property type="molecule type" value="Genomic_DNA"/>
</dbReference>
<feature type="transmembrane region" description="Helical" evidence="1">
    <location>
        <begin position="7"/>
        <end position="27"/>
    </location>
</feature>
<comment type="caution">
    <text evidence="2">The sequence shown here is derived from an EMBL/GenBank/DDBJ whole genome shotgun (WGS) entry which is preliminary data.</text>
</comment>
<keyword evidence="1" id="KW-0812">Transmembrane</keyword>
<evidence type="ECO:0000256" key="1">
    <source>
        <dbReference type="SAM" id="Phobius"/>
    </source>
</evidence>
<evidence type="ECO:0000313" key="2">
    <source>
        <dbReference type="EMBL" id="MPM04784.1"/>
    </source>
</evidence>
<feature type="transmembrane region" description="Helical" evidence="1">
    <location>
        <begin position="39"/>
        <end position="57"/>
    </location>
</feature>
<sequence length="69" mass="8057">MPLKSKRYIFLPLALAAYAIVMAVIGYPNYKQSGNLNEFWMIIGVCLILAVLLHFVLKRREKNREKFNK</sequence>
<gene>
    <name evidence="2" type="ORF">SDC9_51064</name>
</gene>
<dbReference type="AlphaFoldDB" id="A0A644WRA8"/>
<accession>A0A644WRA8</accession>
<name>A0A644WRA8_9ZZZZ</name>